<keyword evidence="3 6" id="KW-0812">Transmembrane</keyword>
<dbReference type="GO" id="GO:0005886">
    <property type="term" value="C:plasma membrane"/>
    <property type="evidence" value="ECO:0007669"/>
    <property type="project" value="UniProtKB-SubCell"/>
</dbReference>
<proteinExistence type="predicted"/>
<gene>
    <name evidence="8" type="ORF">GCM10007877_31480</name>
</gene>
<comment type="caution">
    <text evidence="8">The sequence shown here is derived from an EMBL/GenBank/DDBJ whole genome shotgun (WGS) entry which is preliminary data.</text>
</comment>
<evidence type="ECO:0000256" key="2">
    <source>
        <dbReference type="ARBA" id="ARBA00022475"/>
    </source>
</evidence>
<feature type="transmembrane region" description="Helical" evidence="6">
    <location>
        <begin position="352"/>
        <end position="374"/>
    </location>
</feature>
<evidence type="ECO:0000256" key="4">
    <source>
        <dbReference type="ARBA" id="ARBA00022989"/>
    </source>
</evidence>
<feature type="transmembrane region" description="Helical" evidence="6">
    <location>
        <begin position="254"/>
        <end position="273"/>
    </location>
</feature>
<dbReference type="InterPro" id="IPR050545">
    <property type="entry name" value="Mycobact_MmpL"/>
</dbReference>
<evidence type="ECO:0000256" key="1">
    <source>
        <dbReference type="ARBA" id="ARBA00004651"/>
    </source>
</evidence>
<dbReference type="RefSeq" id="WP_232595025.1">
    <property type="nucleotide sequence ID" value="NZ_BSPD01000079.1"/>
</dbReference>
<dbReference type="Gene3D" id="1.20.1640.10">
    <property type="entry name" value="Multidrug efflux transporter AcrB transmembrane domain"/>
    <property type="match status" value="2"/>
</dbReference>
<name>A0AA37T856_9GAMM</name>
<feature type="transmembrane region" description="Helical" evidence="6">
    <location>
        <begin position="700"/>
        <end position="719"/>
    </location>
</feature>
<feature type="transmembrane region" description="Helical" evidence="6">
    <location>
        <begin position="380"/>
        <end position="402"/>
    </location>
</feature>
<keyword evidence="9" id="KW-1185">Reference proteome</keyword>
<dbReference type="Proteomes" id="UP001156870">
    <property type="component" value="Unassembled WGS sequence"/>
</dbReference>
<comment type="subcellular location">
    <subcellularLocation>
        <location evidence="1">Cell membrane</location>
        <topology evidence="1">Multi-pass membrane protein</topology>
    </subcellularLocation>
</comment>
<feature type="transmembrane region" description="Helical" evidence="6">
    <location>
        <begin position="307"/>
        <end position="332"/>
    </location>
</feature>
<feature type="transmembrane region" description="Helical" evidence="6">
    <location>
        <begin position="735"/>
        <end position="755"/>
    </location>
</feature>
<protein>
    <submittedName>
        <fullName evidence="8">Membrane protein</fullName>
    </submittedName>
</protein>
<dbReference type="InterPro" id="IPR004869">
    <property type="entry name" value="MMPL_dom"/>
</dbReference>
<evidence type="ECO:0000313" key="8">
    <source>
        <dbReference type="EMBL" id="GLS27429.1"/>
    </source>
</evidence>
<keyword evidence="5 6" id="KW-0472">Membrane</keyword>
<feature type="transmembrane region" description="Helical" evidence="6">
    <location>
        <begin position="649"/>
        <end position="667"/>
    </location>
</feature>
<feature type="transmembrane region" description="Helical" evidence="6">
    <location>
        <begin position="761"/>
        <end position="784"/>
    </location>
</feature>
<sequence>MENIKPVIKASRALFIAYSLLLFFAVIVQTPSGFHLNSNFTELAPRDAQTEIVSQAQSQVHSLIGDSVLLAVLNEDDLEVRKAALSLASWVDKNQYWHVSPGPVDETHIERYLSVAIEHRYRFLSHQMRISLSEEGGAGQVREQALMRLFQPGGSNQALPFVEDPYNLWGNWLEETLVQGNLEQQDNVFYGNNKGTHFALLFLTPSVDLAPLSLTRAAVDQLNGRLVEFSNVEVFKSGLIFHTHEAAKQAQKEISLIASGSLLAIIVLFILVFRSTVPLCMAFFSIGFGVLAGFILTHWLFGQIHMIALVFGASLIGVSVDYALHFLCRLYLSDEQSDGQSVDGPSALKSVFKGISLALFSSVIGYFCLVQSGMIGLYQIAIFSMVGLISAWLFVVVFYPLLSPSSNQSRVWPSVITEVIIQRYKAVLKSRIAMILLVTCALGTIVHGMLSFNWSDDVRQLHTPSPELIHQAKKMGHLLTDIAPNQFFLVHGDSLQAMLQMDEHLSVALDEAVASEVLQGYRQISRYLPSEKRQKSNDELLAHTLYNESHAEFLQSVGVESDSIDEHLMQWRQTQETFIAPESVINVLPPHIASLWIGEVDSEWYCVVGLKGIRNTQALQDIALNMEGVEWVNTIDDLSSALLNNSQQAIRFLIIAYGVIGLILLLFYRSMVAIKIMIIPMLSSLLTISIISLLGHSITLFHAMGLFLVLGLGLDYAVFVNESTQRDGIPIRPDAFVAIYLSAITSMLSFGLMSLSSTPMVQAFGLVILIGGLANLLLAPLLGVMAAKGGAQRGVIYG</sequence>
<evidence type="ECO:0000256" key="5">
    <source>
        <dbReference type="ARBA" id="ARBA00023136"/>
    </source>
</evidence>
<evidence type="ECO:0000256" key="6">
    <source>
        <dbReference type="SAM" id="Phobius"/>
    </source>
</evidence>
<dbReference type="AlphaFoldDB" id="A0AA37T856"/>
<dbReference type="PANTHER" id="PTHR33406:SF13">
    <property type="entry name" value="MEMBRANE PROTEIN YDFJ"/>
    <property type="match status" value="1"/>
</dbReference>
<evidence type="ECO:0000313" key="9">
    <source>
        <dbReference type="Proteomes" id="UP001156870"/>
    </source>
</evidence>
<dbReference type="PANTHER" id="PTHR33406">
    <property type="entry name" value="MEMBRANE PROTEIN MJ1562-RELATED"/>
    <property type="match status" value="1"/>
</dbReference>
<keyword evidence="4 6" id="KW-1133">Transmembrane helix</keyword>
<reference evidence="8 9" key="1">
    <citation type="journal article" date="2014" name="Int. J. Syst. Evol. Microbiol.">
        <title>Complete genome sequence of Corynebacterium casei LMG S-19264T (=DSM 44701T), isolated from a smear-ripened cheese.</title>
        <authorList>
            <consortium name="US DOE Joint Genome Institute (JGI-PGF)"/>
            <person name="Walter F."/>
            <person name="Albersmeier A."/>
            <person name="Kalinowski J."/>
            <person name="Ruckert C."/>
        </authorList>
    </citation>
    <scope>NUCLEOTIDE SEQUENCE [LARGE SCALE GENOMIC DNA]</scope>
    <source>
        <strain evidence="8 9">NBRC 110095</strain>
    </source>
</reference>
<accession>A0AA37T856</accession>
<dbReference type="EMBL" id="BSPD01000079">
    <property type="protein sequence ID" value="GLS27429.1"/>
    <property type="molecule type" value="Genomic_DNA"/>
</dbReference>
<feature type="transmembrane region" description="Helical" evidence="6">
    <location>
        <begin position="432"/>
        <end position="454"/>
    </location>
</feature>
<feature type="transmembrane region" description="Helical" evidence="6">
    <location>
        <begin position="280"/>
        <end position="301"/>
    </location>
</feature>
<evidence type="ECO:0000256" key="3">
    <source>
        <dbReference type="ARBA" id="ARBA00022692"/>
    </source>
</evidence>
<feature type="domain" description="Membrane transport protein MMPL" evidence="7">
    <location>
        <begin position="228"/>
        <end position="403"/>
    </location>
</feature>
<keyword evidence="2" id="KW-1003">Cell membrane</keyword>
<dbReference type="SUPFAM" id="SSF82866">
    <property type="entry name" value="Multidrug efflux transporter AcrB transmembrane domain"/>
    <property type="match status" value="2"/>
</dbReference>
<feature type="transmembrane region" description="Helical" evidence="6">
    <location>
        <begin position="674"/>
        <end position="694"/>
    </location>
</feature>
<dbReference type="Pfam" id="PF03176">
    <property type="entry name" value="MMPL"/>
    <property type="match status" value="1"/>
</dbReference>
<organism evidence="8 9">
    <name type="scientific">Marinibactrum halimedae</name>
    <dbReference type="NCBI Taxonomy" id="1444977"/>
    <lineage>
        <taxon>Bacteria</taxon>
        <taxon>Pseudomonadati</taxon>
        <taxon>Pseudomonadota</taxon>
        <taxon>Gammaproteobacteria</taxon>
        <taxon>Cellvibrionales</taxon>
        <taxon>Cellvibrionaceae</taxon>
        <taxon>Marinibactrum</taxon>
    </lineage>
</organism>
<evidence type="ECO:0000259" key="7">
    <source>
        <dbReference type="Pfam" id="PF03176"/>
    </source>
</evidence>